<dbReference type="PANTHER" id="PTHR46438:SF11">
    <property type="entry name" value="LIPASE-RELATED"/>
    <property type="match status" value="1"/>
</dbReference>
<dbReference type="InterPro" id="IPR000073">
    <property type="entry name" value="AB_hydrolase_1"/>
</dbReference>
<dbReference type="Proteomes" id="UP000184172">
    <property type="component" value="Unassembled WGS sequence"/>
</dbReference>
<keyword evidence="3" id="KW-1185">Reference proteome</keyword>
<sequence>MKFIKILSLFVVFIFFTNCEKEYMKYTEKPEYITQPSAEYKAYFEAYDEALSLWDIDYDELYIPTSYGTAHVVVSGPKNGEPLVLLHGMNASSTMWYPNAKALAAEYRVFAIDLIIEPGKSFKTAEFEKIDDISLWYQEVFNALQLESYHLVGASRGGWIAVNLALHNQEKIKSMVLLSPAQTFIWIRPSVGLLKNIVNIFSSQEKKTIRSLETMSTNVGNIEKKYLDQYLIATEKDSINKFMIKMTPFSKDDFQKLRMPVLVLIGDDDIINNEKTIRLAKEDIPRGEGEVISNAGHFLSIDQASTVNDRIVSFLIRVDEDQ</sequence>
<evidence type="ECO:0000313" key="2">
    <source>
        <dbReference type="EMBL" id="SHJ03143.1"/>
    </source>
</evidence>
<accession>A0A1M6FZM6</accession>
<proteinExistence type="predicted"/>
<name>A0A1M6FZM6_9FLAO</name>
<reference evidence="3" key="1">
    <citation type="submission" date="2016-11" db="EMBL/GenBank/DDBJ databases">
        <authorList>
            <person name="Varghese N."/>
            <person name="Submissions S."/>
        </authorList>
    </citation>
    <scope>NUCLEOTIDE SEQUENCE [LARGE SCALE GENOMIC DNA]</scope>
    <source>
        <strain evidence="3">DSM 26349</strain>
    </source>
</reference>
<organism evidence="2 3">
    <name type="scientific">Aequorivita viscosa</name>
    <dbReference type="NCBI Taxonomy" id="797419"/>
    <lineage>
        <taxon>Bacteria</taxon>
        <taxon>Pseudomonadati</taxon>
        <taxon>Bacteroidota</taxon>
        <taxon>Flavobacteriia</taxon>
        <taxon>Flavobacteriales</taxon>
        <taxon>Flavobacteriaceae</taxon>
        <taxon>Aequorivita</taxon>
    </lineage>
</organism>
<dbReference type="InterPro" id="IPR029058">
    <property type="entry name" value="AB_hydrolase_fold"/>
</dbReference>
<dbReference type="EMBL" id="FQYV01000008">
    <property type="protein sequence ID" value="SHJ03143.1"/>
    <property type="molecule type" value="Genomic_DNA"/>
</dbReference>
<dbReference type="PANTHER" id="PTHR46438">
    <property type="entry name" value="ALPHA/BETA-HYDROLASES SUPERFAMILY PROTEIN"/>
    <property type="match status" value="1"/>
</dbReference>
<protein>
    <submittedName>
        <fullName evidence="2">Pimeloyl-ACP methyl ester carboxylesterase</fullName>
    </submittedName>
</protein>
<evidence type="ECO:0000259" key="1">
    <source>
        <dbReference type="Pfam" id="PF00561"/>
    </source>
</evidence>
<gene>
    <name evidence="2" type="ORF">SAMN04487908_10899</name>
</gene>
<evidence type="ECO:0000313" key="3">
    <source>
        <dbReference type="Proteomes" id="UP000184172"/>
    </source>
</evidence>
<feature type="domain" description="AB hydrolase-1" evidence="1">
    <location>
        <begin position="82"/>
        <end position="189"/>
    </location>
</feature>
<dbReference type="SUPFAM" id="SSF53474">
    <property type="entry name" value="alpha/beta-Hydrolases"/>
    <property type="match status" value="1"/>
</dbReference>
<dbReference type="Pfam" id="PF00561">
    <property type="entry name" value="Abhydrolase_1"/>
    <property type="match status" value="1"/>
</dbReference>
<dbReference type="AlphaFoldDB" id="A0A1M6FZM6"/>
<dbReference type="OrthoDB" id="5513277at2"/>
<dbReference type="STRING" id="797419.SAMN05216556_10916"/>
<dbReference type="Gene3D" id="3.40.50.1820">
    <property type="entry name" value="alpha/beta hydrolase"/>
    <property type="match status" value="1"/>
</dbReference>